<protein>
    <submittedName>
        <fullName evidence="9">TolQ protein</fullName>
    </submittedName>
</protein>
<evidence type="ECO:0000259" key="8">
    <source>
        <dbReference type="Pfam" id="PF01618"/>
    </source>
</evidence>
<dbReference type="InterPro" id="IPR002898">
    <property type="entry name" value="MotA_ExbB_proton_chnl"/>
</dbReference>
<dbReference type="PANTHER" id="PTHR30625">
    <property type="entry name" value="PROTEIN TOLQ"/>
    <property type="match status" value="1"/>
</dbReference>
<sequence length="228" mass="24794">MVRWFLSMKDVVESSIDIQNSLSMLGAFSNADIVVKAIMLILVAFSIISWSVILKKHLTLRKQAREIKELEGRFSSRRTFTNLSEIVGSSTGIVSQILNYGIQNSKLVTNKQAGLHRFVSAELSRTLDKLEDNVEILATIGSSSPFIGLLGTVWGVVGSLRSIPTGVSVGIASVGPGVAEALFATALGLLVAIPANIFYNRFTALITRMSNRLSNLVYELEAFADNEE</sequence>
<feature type="domain" description="MotA/TolQ/ExbB proton channel" evidence="8">
    <location>
        <begin position="93"/>
        <end position="213"/>
    </location>
</feature>
<dbReference type="AlphaFoldDB" id="D1ASL1"/>
<keyword evidence="5 7" id="KW-0472">Membrane</keyword>
<dbReference type="Pfam" id="PF01618">
    <property type="entry name" value="MotA_ExbB"/>
    <property type="match status" value="1"/>
</dbReference>
<comment type="subcellular location">
    <subcellularLocation>
        <location evidence="1">Cell membrane</location>
        <topology evidence="1">Multi-pass membrane protein</topology>
    </subcellularLocation>
    <subcellularLocation>
        <location evidence="6">Membrane</location>
        <topology evidence="6">Multi-pass membrane protein</topology>
    </subcellularLocation>
</comment>
<dbReference type="Proteomes" id="UP000000630">
    <property type="component" value="Chromosome"/>
</dbReference>
<dbReference type="InterPro" id="IPR050790">
    <property type="entry name" value="ExbB/TolQ_transport"/>
</dbReference>
<keyword evidence="3 7" id="KW-0812">Transmembrane</keyword>
<feature type="transmembrane region" description="Helical" evidence="7">
    <location>
        <begin position="33"/>
        <end position="53"/>
    </location>
</feature>
<feature type="transmembrane region" description="Helical" evidence="7">
    <location>
        <begin position="177"/>
        <end position="199"/>
    </location>
</feature>
<evidence type="ECO:0000256" key="4">
    <source>
        <dbReference type="ARBA" id="ARBA00022989"/>
    </source>
</evidence>
<accession>D1ASL1</accession>
<evidence type="ECO:0000256" key="5">
    <source>
        <dbReference type="ARBA" id="ARBA00023136"/>
    </source>
</evidence>
<dbReference type="STRING" id="574556.ACIS_00969"/>
<dbReference type="HOGENOM" id="CLU_053325_2_2_5"/>
<evidence type="ECO:0000256" key="6">
    <source>
        <dbReference type="RuleBase" id="RU004057"/>
    </source>
</evidence>
<keyword evidence="6" id="KW-0813">Transport</keyword>
<comment type="similarity">
    <text evidence="6">Belongs to the exbB/tolQ family.</text>
</comment>
<evidence type="ECO:0000313" key="9">
    <source>
        <dbReference type="EMBL" id="ACZ49464.1"/>
    </source>
</evidence>
<keyword evidence="4 7" id="KW-1133">Transmembrane helix</keyword>
<organism evidence="9 10">
    <name type="scientific">Anaplasma centrale (strain Israel)</name>
    <name type="common">Anaplasma marginale subsp. centrale (strain Israel)</name>
    <dbReference type="NCBI Taxonomy" id="574556"/>
    <lineage>
        <taxon>Bacteria</taxon>
        <taxon>Pseudomonadati</taxon>
        <taxon>Pseudomonadota</taxon>
        <taxon>Alphaproteobacteria</taxon>
        <taxon>Rickettsiales</taxon>
        <taxon>Anaplasmataceae</taxon>
        <taxon>Anaplasma</taxon>
    </lineage>
</organism>
<name>D1ASL1_ANACI</name>
<evidence type="ECO:0000256" key="7">
    <source>
        <dbReference type="SAM" id="Phobius"/>
    </source>
</evidence>
<keyword evidence="6" id="KW-0653">Protein transport</keyword>
<feature type="transmembrane region" description="Helical" evidence="7">
    <location>
        <begin position="134"/>
        <end position="157"/>
    </location>
</feature>
<evidence type="ECO:0000256" key="3">
    <source>
        <dbReference type="ARBA" id="ARBA00022692"/>
    </source>
</evidence>
<dbReference type="KEGG" id="acn:ACIS_00969"/>
<keyword evidence="10" id="KW-1185">Reference proteome</keyword>
<gene>
    <name evidence="9" type="primary">tolQ</name>
    <name evidence="9" type="ordered locus">ACIS_00969</name>
</gene>
<evidence type="ECO:0000313" key="10">
    <source>
        <dbReference type="Proteomes" id="UP000000630"/>
    </source>
</evidence>
<evidence type="ECO:0000256" key="2">
    <source>
        <dbReference type="ARBA" id="ARBA00022475"/>
    </source>
</evidence>
<dbReference type="PANTHER" id="PTHR30625:SF3">
    <property type="entry name" value="TOL-PAL SYSTEM PROTEIN TOLQ"/>
    <property type="match status" value="1"/>
</dbReference>
<dbReference type="eggNOG" id="COG0811">
    <property type="taxonomic scope" value="Bacteria"/>
</dbReference>
<dbReference type="GO" id="GO:0005886">
    <property type="term" value="C:plasma membrane"/>
    <property type="evidence" value="ECO:0007669"/>
    <property type="project" value="UniProtKB-SubCell"/>
</dbReference>
<proteinExistence type="inferred from homology"/>
<dbReference type="GO" id="GO:0017038">
    <property type="term" value="P:protein import"/>
    <property type="evidence" value="ECO:0007669"/>
    <property type="project" value="TreeGrafter"/>
</dbReference>
<dbReference type="EMBL" id="CP001759">
    <property type="protein sequence ID" value="ACZ49464.1"/>
    <property type="molecule type" value="Genomic_DNA"/>
</dbReference>
<reference evidence="9 10" key="1">
    <citation type="journal article" date="2010" name="J. Bacteriol.">
        <title>Complete genome sequence of Anaplasma marginale subsp. centrale.</title>
        <authorList>
            <person name="Herndon D.R."/>
            <person name="Palmer G.H."/>
            <person name="Shkap V."/>
            <person name="Knowles D.P. Jr."/>
            <person name="Brayton K.A."/>
        </authorList>
    </citation>
    <scope>NUCLEOTIDE SEQUENCE [LARGE SCALE GENOMIC DNA]</scope>
    <source>
        <strain evidence="9 10">Israel</strain>
    </source>
</reference>
<keyword evidence="2" id="KW-1003">Cell membrane</keyword>
<evidence type="ECO:0000256" key="1">
    <source>
        <dbReference type="ARBA" id="ARBA00004651"/>
    </source>
</evidence>